<dbReference type="InterPro" id="IPR039421">
    <property type="entry name" value="Type_1_exporter"/>
</dbReference>
<dbReference type="GO" id="GO:0005524">
    <property type="term" value="F:ATP binding"/>
    <property type="evidence" value="ECO:0007669"/>
    <property type="project" value="UniProtKB-KW"/>
</dbReference>
<dbReference type="EMBL" id="WJQR01000001">
    <property type="protein sequence ID" value="MRI80511.1"/>
    <property type="molecule type" value="Genomic_DNA"/>
</dbReference>
<dbReference type="SUPFAM" id="SSF52540">
    <property type="entry name" value="P-loop containing nucleoside triphosphate hydrolases"/>
    <property type="match status" value="1"/>
</dbReference>
<comment type="caution">
    <text evidence="2">The sequence shown here is derived from an EMBL/GenBank/DDBJ whole genome shotgun (WGS) entry which is preliminary data.</text>
</comment>
<keyword evidence="2" id="KW-0547">Nucleotide-binding</keyword>
<dbReference type="PANTHER" id="PTHR43394">
    <property type="entry name" value="ATP-DEPENDENT PERMEASE MDL1, MITOCHONDRIAL"/>
    <property type="match status" value="1"/>
</dbReference>
<dbReference type="GO" id="GO:0016887">
    <property type="term" value="F:ATP hydrolysis activity"/>
    <property type="evidence" value="ECO:0007669"/>
    <property type="project" value="InterPro"/>
</dbReference>
<dbReference type="Pfam" id="PF00005">
    <property type="entry name" value="ABC_tran"/>
    <property type="match status" value="1"/>
</dbReference>
<feature type="domain" description="ABC transporter" evidence="1">
    <location>
        <begin position="9"/>
        <end position="100"/>
    </location>
</feature>
<dbReference type="CDD" id="cd00267">
    <property type="entry name" value="ABC_ATPase"/>
    <property type="match status" value="1"/>
</dbReference>
<evidence type="ECO:0000313" key="3">
    <source>
        <dbReference type="Proteomes" id="UP000469870"/>
    </source>
</evidence>
<protein>
    <submittedName>
        <fullName evidence="2">ATP-binding cassette domain-containing protein</fullName>
    </submittedName>
</protein>
<dbReference type="GO" id="GO:0015421">
    <property type="term" value="F:ABC-type oligopeptide transporter activity"/>
    <property type="evidence" value="ECO:0007669"/>
    <property type="project" value="TreeGrafter"/>
</dbReference>
<gene>
    <name evidence="2" type="ORF">GIY11_00495</name>
</gene>
<accession>A0A844BYR6</accession>
<evidence type="ECO:0000313" key="2">
    <source>
        <dbReference type="EMBL" id="MRI80511.1"/>
    </source>
</evidence>
<dbReference type="PANTHER" id="PTHR43394:SF1">
    <property type="entry name" value="ATP-BINDING CASSETTE SUB-FAMILY B MEMBER 10, MITOCHONDRIAL"/>
    <property type="match status" value="1"/>
</dbReference>
<dbReference type="PROSITE" id="PS00211">
    <property type="entry name" value="ABC_TRANSPORTER_1"/>
    <property type="match status" value="1"/>
</dbReference>
<name>A0A844BYR6_9LACT</name>
<dbReference type="InterPro" id="IPR003439">
    <property type="entry name" value="ABC_transporter-like_ATP-bd"/>
</dbReference>
<sequence>MVLSYYWDELSVMYQDFTKYELSLSENILLDYNSIEKFKELEELTKLLDPVFFANHSLDTQLGFWFDDGKQLSGGEWSKIALLRALIRKSEFIILDEPTAAVDIYTKENISQLLNMGKDNRITLIITHDINDIKFKSDKIIFLDDGKVEAFGNLETVKRNKKFNDFIKSKTIS</sequence>
<dbReference type="InterPro" id="IPR027417">
    <property type="entry name" value="P-loop_NTPase"/>
</dbReference>
<evidence type="ECO:0000259" key="1">
    <source>
        <dbReference type="Pfam" id="PF00005"/>
    </source>
</evidence>
<reference evidence="2 3" key="1">
    <citation type="submission" date="2019-11" db="EMBL/GenBank/DDBJ databases">
        <title>Characterisation of Fundicoccus ignavus gen. nov. sp. nov., a novel genus of the family Aerococcaceae isolated from bulk tank milk.</title>
        <authorList>
            <person name="Siebert A."/>
            <person name="Huptas C."/>
            <person name="Wenning M."/>
            <person name="Scherer S."/>
            <person name="Doll E.V."/>
        </authorList>
    </citation>
    <scope>NUCLEOTIDE SEQUENCE [LARGE SCALE GENOMIC DNA]</scope>
    <source>
        <strain evidence="2 3">DSM 109653</strain>
    </source>
</reference>
<dbReference type="Proteomes" id="UP000469870">
    <property type="component" value="Unassembled WGS sequence"/>
</dbReference>
<dbReference type="InterPro" id="IPR017871">
    <property type="entry name" value="ABC_transporter-like_CS"/>
</dbReference>
<organism evidence="2 3">
    <name type="scientific">Fundicoccus ignavus</name>
    <dbReference type="NCBI Taxonomy" id="2664442"/>
    <lineage>
        <taxon>Bacteria</taxon>
        <taxon>Bacillati</taxon>
        <taxon>Bacillota</taxon>
        <taxon>Bacilli</taxon>
        <taxon>Lactobacillales</taxon>
        <taxon>Aerococcaceae</taxon>
        <taxon>Fundicoccus</taxon>
    </lineage>
</organism>
<keyword evidence="2" id="KW-0067">ATP-binding</keyword>
<dbReference type="AlphaFoldDB" id="A0A844BYR6"/>
<proteinExistence type="predicted"/>
<dbReference type="Gene3D" id="3.40.50.300">
    <property type="entry name" value="P-loop containing nucleotide triphosphate hydrolases"/>
    <property type="match status" value="1"/>
</dbReference>